<keyword evidence="1" id="KW-1133">Transmembrane helix</keyword>
<dbReference type="EMBL" id="UINC01000263">
    <property type="protein sequence ID" value="SUZ52226.1"/>
    <property type="molecule type" value="Genomic_DNA"/>
</dbReference>
<keyword evidence="1" id="KW-0812">Transmembrane</keyword>
<reference evidence="2" key="1">
    <citation type="submission" date="2018-05" db="EMBL/GenBank/DDBJ databases">
        <authorList>
            <person name="Lanie J.A."/>
            <person name="Ng W.-L."/>
            <person name="Kazmierczak K.M."/>
            <person name="Andrzejewski T.M."/>
            <person name="Davidsen T.M."/>
            <person name="Wayne K.J."/>
            <person name="Tettelin H."/>
            <person name="Glass J.I."/>
            <person name="Rusch D."/>
            <person name="Podicherti R."/>
            <person name="Tsui H.-C.T."/>
            <person name="Winkler M.E."/>
        </authorList>
    </citation>
    <scope>NUCLEOTIDE SEQUENCE</scope>
</reference>
<evidence type="ECO:0000313" key="2">
    <source>
        <dbReference type="EMBL" id="SUZ52226.1"/>
    </source>
</evidence>
<feature type="transmembrane region" description="Helical" evidence="1">
    <location>
        <begin position="6"/>
        <end position="26"/>
    </location>
</feature>
<name>A0A381NCB0_9ZZZZ</name>
<protein>
    <submittedName>
        <fullName evidence="2">Uncharacterized protein</fullName>
    </submittedName>
</protein>
<keyword evidence="1" id="KW-0472">Membrane</keyword>
<dbReference type="AlphaFoldDB" id="A0A381NCB0"/>
<evidence type="ECO:0000256" key="1">
    <source>
        <dbReference type="SAM" id="Phobius"/>
    </source>
</evidence>
<accession>A0A381NCB0</accession>
<proteinExistence type="predicted"/>
<gene>
    <name evidence="2" type="ORF">METZ01_LOCUS5080</name>
</gene>
<sequence>MKNDFMMHLVIAGGVILLFFLILKIFGISF</sequence>
<organism evidence="2">
    <name type="scientific">marine metagenome</name>
    <dbReference type="NCBI Taxonomy" id="408172"/>
    <lineage>
        <taxon>unclassified sequences</taxon>
        <taxon>metagenomes</taxon>
        <taxon>ecological metagenomes</taxon>
    </lineage>
</organism>